<feature type="signal peptide" evidence="2">
    <location>
        <begin position="1"/>
        <end position="18"/>
    </location>
</feature>
<dbReference type="Proteomes" id="UP001597357">
    <property type="component" value="Unassembled WGS sequence"/>
</dbReference>
<keyword evidence="1 2" id="KW-0732">Signal</keyword>
<feature type="chain" id="PRO_5046834001" evidence="2">
    <location>
        <begin position="19"/>
        <end position="229"/>
    </location>
</feature>
<proteinExistence type="predicted"/>
<evidence type="ECO:0000256" key="2">
    <source>
        <dbReference type="SAM" id="SignalP"/>
    </source>
</evidence>
<accession>A0ABW5SDM0</accession>
<organism evidence="4 5">
    <name type="scientific">Mesonia sediminis</name>
    <dbReference type="NCBI Taxonomy" id="1703946"/>
    <lineage>
        <taxon>Bacteria</taxon>
        <taxon>Pseudomonadati</taxon>
        <taxon>Bacteroidota</taxon>
        <taxon>Flavobacteriia</taxon>
        <taxon>Flavobacteriales</taxon>
        <taxon>Flavobacteriaceae</taxon>
        <taxon>Mesonia</taxon>
    </lineage>
</organism>
<comment type="caution">
    <text evidence="4">The sequence shown here is derived from an EMBL/GenBank/DDBJ whole genome shotgun (WGS) entry which is preliminary data.</text>
</comment>
<evidence type="ECO:0000256" key="1">
    <source>
        <dbReference type="ARBA" id="ARBA00022729"/>
    </source>
</evidence>
<name>A0ABW5SDM0_9FLAO</name>
<reference evidence="5" key="1">
    <citation type="journal article" date="2019" name="Int. J. Syst. Evol. Microbiol.">
        <title>The Global Catalogue of Microorganisms (GCM) 10K type strain sequencing project: providing services to taxonomists for standard genome sequencing and annotation.</title>
        <authorList>
            <consortium name="The Broad Institute Genomics Platform"/>
            <consortium name="The Broad Institute Genome Sequencing Center for Infectious Disease"/>
            <person name="Wu L."/>
            <person name="Ma J."/>
        </authorList>
    </citation>
    <scope>NUCLEOTIDE SEQUENCE [LARGE SCALE GENOMIC DNA]</scope>
    <source>
        <strain evidence="5">KCTC 42255</strain>
    </source>
</reference>
<dbReference type="Pfam" id="PF18962">
    <property type="entry name" value="Por_Secre_tail"/>
    <property type="match status" value="1"/>
</dbReference>
<dbReference type="RefSeq" id="WP_379043141.1">
    <property type="nucleotide sequence ID" value="NZ_JBHULZ010000008.1"/>
</dbReference>
<dbReference type="NCBIfam" id="TIGR04183">
    <property type="entry name" value="Por_Secre_tail"/>
    <property type="match status" value="1"/>
</dbReference>
<dbReference type="InterPro" id="IPR026444">
    <property type="entry name" value="Secre_tail"/>
</dbReference>
<evidence type="ECO:0000259" key="3">
    <source>
        <dbReference type="Pfam" id="PF18962"/>
    </source>
</evidence>
<keyword evidence="5" id="KW-1185">Reference proteome</keyword>
<dbReference type="EMBL" id="JBHULZ010000008">
    <property type="protein sequence ID" value="MFD2696650.1"/>
    <property type="molecule type" value="Genomic_DNA"/>
</dbReference>
<feature type="domain" description="Secretion system C-terminal sorting" evidence="3">
    <location>
        <begin position="159"/>
        <end position="221"/>
    </location>
</feature>
<protein>
    <submittedName>
        <fullName evidence="4">T9SS type A sorting domain-containing protein</fullName>
    </submittedName>
</protein>
<evidence type="ECO:0000313" key="4">
    <source>
        <dbReference type="EMBL" id="MFD2696650.1"/>
    </source>
</evidence>
<evidence type="ECO:0000313" key="5">
    <source>
        <dbReference type="Proteomes" id="UP001597357"/>
    </source>
</evidence>
<sequence>MKAIIKLVICLLSLTSFAQVAPLENHTWYLEKLVINNTDFSVPNGFSNSYFANFTNGADYSLNAPCYPIQGTLSYSQNQTFNINDASSPLDCDGLPQQVTEYDEKIMFSINLSNNPFSYVFSYKSNYIELTITNANGDQAIYRNQQLGISNNDKPEVDLYPNPATSSFQLDINAGSNIKTVRIFSVNGKEVMYFKQPQGSYNVSQLSPGIYFVKIEGEYVKNNIKLIKI</sequence>
<gene>
    <name evidence="4" type="ORF">ACFSQ0_01455</name>
</gene>